<dbReference type="AlphaFoldDB" id="A0A7X3MH45"/>
<dbReference type="RefSeq" id="WP_159751457.1">
    <property type="nucleotide sequence ID" value="NZ_WUQX01000001.1"/>
</dbReference>
<keyword evidence="2" id="KW-1185">Reference proteome</keyword>
<proteinExistence type="predicted"/>
<name>A0A7X3MH45_9FIRM</name>
<dbReference type="EMBL" id="WUQX01000001">
    <property type="protein sequence ID" value="MXP76309.1"/>
    <property type="molecule type" value="Genomic_DNA"/>
</dbReference>
<organism evidence="1 2">
    <name type="scientific">Sporofaciens musculi</name>
    <dbReference type="NCBI Taxonomy" id="2681861"/>
    <lineage>
        <taxon>Bacteria</taxon>
        <taxon>Bacillati</taxon>
        <taxon>Bacillota</taxon>
        <taxon>Clostridia</taxon>
        <taxon>Lachnospirales</taxon>
        <taxon>Lachnospiraceae</taxon>
        <taxon>Sporofaciens</taxon>
    </lineage>
</organism>
<reference evidence="1 2" key="1">
    <citation type="submission" date="2019-12" db="EMBL/GenBank/DDBJ databases">
        <title>Sporaefaciens musculi gen. nov., sp. nov., a novel bacterium isolated from the caecum of an obese mouse.</title>
        <authorList>
            <person name="Rasmussen T.S."/>
            <person name="Streidl T."/>
            <person name="Hitch T.C.A."/>
            <person name="Wortmann E."/>
            <person name="Deptula P."/>
            <person name="Hansen M."/>
            <person name="Nielsen D.S."/>
            <person name="Clavel T."/>
            <person name="Vogensen F.K."/>
        </authorList>
    </citation>
    <scope>NUCLEOTIDE SEQUENCE [LARGE SCALE GENOMIC DNA]</scope>
    <source>
        <strain evidence="1 2">WCA-9-b2</strain>
    </source>
</reference>
<accession>A0A7X3MH45</accession>
<comment type="caution">
    <text evidence="1">The sequence shown here is derived from an EMBL/GenBank/DDBJ whole genome shotgun (WGS) entry which is preliminary data.</text>
</comment>
<evidence type="ECO:0000313" key="1">
    <source>
        <dbReference type="EMBL" id="MXP76309.1"/>
    </source>
</evidence>
<dbReference type="Proteomes" id="UP000460412">
    <property type="component" value="Unassembled WGS sequence"/>
</dbReference>
<protein>
    <submittedName>
        <fullName evidence="1">Uncharacterized protein</fullName>
    </submittedName>
</protein>
<evidence type="ECO:0000313" key="2">
    <source>
        <dbReference type="Proteomes" id="UP000460412"/>
    </source>
</evidence>
<sequence>MKRAVKEVLKFEVIFKRITLCLVNPLLNEIYQTYVSSKGVSFNKDMIGTFMSVKGALIREASWCSALSIIYCFCP</sequence>
<gene>
    <name evidence="1" type="ORF">GN277_13170</name>
</gene>